<name>A0A1F4UA59_UNCSA</name>
<organism evidence="2 3">
    <name type="scientific">candidate division WOR-1 bacterium RIFOXYC2_FULL_46_14</name>
    <dbReference type="NCBI Taxonomy" id="1802587"/>
    <lineage>
        <taxon>Bacteria</taxon>
        <taxon>Bacillati</taxon>
        <taxon>Saganbacteria</taxon>
    </lineage>
</organism>
<sequence length="145" mass="17035">MTLKKLLIALFIVLTFPLVLIWALVYGIIIGIIGITVDRIETVIDLLKRDRIELLKYPKWRADLEKHIELNNAEDDETRRRITEKSAREKEWTPLRILGSFLLHILIFGICFYPPLLIWGILTGPIRALIEWWRWCCNILEKGGK</sequence>
<comment type="caution">
    <text evidence="2">The sequence shown here is derived from an EMBL/GenBank/DDBJ whole genome shotgun (WGS) entry which is preliminary data.</text>
</comment>
<keyword evidence="1" id="KW-0812">Transmembrane</keyword>
<dbReference type="Proteomes" id="UP000179242">
    <property type="component" value="Unassembled WGS sequence"/>
</dbReference>
<protein>
    <submittedName>
        <fullName evidence="2">Uncharacterized protein</fullName>
    </submittedName>
</protein>
<keyword evidence="1" id="KW-0472">Membrane</keyword>
<keyword evidence="1" id="KW-1133">Transmembrane helix</keyword>
<feature type="transmembrane region" description="Helical" evidence="1">
    <location>
        <begin position="101"/>
        <end position="122"/>
    </location>
</feature>
<feature type="transmembrane region" description="Helical" evidence="1">
    <location>
        <begin position="7"/>
        <end position="37"/>
    </location>
</feature>
<gene>
    <name evidence="2" type="ORF">A2438_07535</name>
</gene>
<evidence type="ECO:0000313" key="3">
    <source>
        <dbReference type="Proteomes" id="UP000179242"/>
    </source>
</evidence>
<evidence type="ECO:0000313" key="2">
    <source>
        <dbReference type="EMBL" id="OGC41173.1"/>
    </source>
</evidence>
<dbReference type="AlphaFoldDB" id="A0A1F4UA59"/>
<evidence type="ECO:0000256" key="1">
    <source>
        <dbReference type="SAM" id="Phobius"/>
    </source>
</evidence>
<dbReference type="EMBL" id="MEUJ01000001">
    <property type="protein sequence ID" value="OGC41173.1"/>
    <property type="molecule type" value="Genomic_DNA"/>
</dbReference>
<reference evidence="2 3" key="1">
    <citation type="journal article" date="2016" name="Nat. Commun.">
        <title>Thousands of microbial genomes shed light on interconnected biogeochemical processes in an aquifer system.</title>
        <authorList>
            <person name="Anantharaman K."/>
            <person name="Brown C.T."/>
            <person name="Hug L.A."/>
            <person name="Sharon I."/>
            <person name="Castelle C.J."/>
            <person name="Probst A.J."/>
            <person name="Thomas B.C."/>
            <person name="Singh A."/>
            <person name="Wilkins M.J."/>
            <person name="Karaoz U."/>
            <person name="Brodie E.L."/>
            <person name="Williams K.H."/>
            <person name="Hubbard S.S."/>
            <person name="Banfield J.F."/>
        </authorList>
    </citation>
    <scope>NUCLEOTIDE SEQUENCE [LARGE SCALE GENOMIC DNA]</scope>
</reference>
<proteinExistence type="predicted"/>
<accession>A0A1F4UA59</accession>